<dbReference type="Proteomes" id="UP000799779">
    <property type="component" value="Unassembled WGS sequence"/>
</dbReference>
<name>A0A6A5W9K0_9PLEO</name>
<sequence length="314" mass="36359">MQTNTADPAFVNHQVEHLRKKGALVAKDVADLMDAKFSLERQIDHMDRNKGAAKSLANKAHPTKSYRIFNQQRKRLKSEVVVLDDKIFKAMSEINNLCDKIIQLQCRTVYNHVMMLPRELRDMIYKLIICHQDPISISAHVVPITKSPTKRPSVDKVLIDMSSKKSREYEPYVSWNPTVPFSQGRYEQITNELVETYYRENTFQADDRILKDFLEKDTIWHSTIAPKQCILKISVRCSVDRLENLKHLSMLENGSTKINIRIKEFVAVLGLLRRLNISSAGIWQQEQRQKAEGLLVPIVTQLRENGYDIQVEDI</sequence>
<evidence type="ECO:0000313" key="2">
    <source>
        <dbReference type="Proteomes" id="UP000799779"/>
    </source>
</evidence>
<proteinExistence type="predicted"/>
<protein>
    <submittedName>
        <fullName evidence="1">Uncharacterized protein</fullName>
    </submittedName>
</protein>
<dbReference type="EMBL" id="ML977603">
    <property type="protein sequence ID" value="KAF1998580.1"/>
    <property type="molecule type" value="Genomic_DNA"/>
</dbReference>
<evidence type="ECO:0000313" key="1">
    <source>
        <dbReference type="EMBL" id="KAF1998580.1"/>
    </source>
</evidence>
<dbReference type="AlphaFoldDB" id="A0A6A5W9K0"/>
<gene>
    <name evidence="1" type="ORF">P154DRAFT_621697</name>
</gene>
<accession>A0A6A5W9K0</accession>
<reference evidence="1" key="1">
    <citation type="journal article" date="2020" name="Stud. Mycol.">
        <title>101 Dothideomycetes genomes: a test case for predicting lifestyles and emergence of pathogens.</title>
        <authorList>
            <person name="Haridas S."/>
            <person name="Albert R."/>
            <person name="Binder M."/>
            <person name="Bloem J."/>
            <person name="Labutti K."/>
            <person name="Salamov A."/>
            <person name="Andreopoulos B."/>
            <person name="Baker S."/>
            <person name="Barry K."/>
            <person name="Bills G."/>
            <person name="Bluhm B."/>
            <person name="Cannon C."/>
            <person name="Castanera R."/>
            <person name="Culley D."/>
            <person name="Daum C."/>
            <person name="Ezra D."/>
            <person name="Gonzalez J."/>
            <person name="Henrissat B."/>
            <person name="Kuo A."/>
            <person name="Liang C."/>
            <person name="Lipzen A."/>
            <person name="Lutzoni F."/>
            <person name="Magnuson J."/>
            <person name="Mondo S."/>
            <person name="Nolan M."/>
            <person name="Ohm R."/>
            <person name="Pangilinan J."/>
            <person name="Park H.-J."/>
            <person name="Ramirez L."/>
            <person name="Alfaro M."/>
            <person name="Sun H."/>
            <person name="Tritt A."/>
            <person name="Yoshinaga Y."/>
            <person name="Zwiers L.-H."/>
            <person name="Turgeon B."/>
            <person name="Goodwin S."/>
            <person name="Spatafora J."/>
            <person name="Crous P."/>
            <person name="Grigoriev I."/>
        </authorList>
    </citation>
    <scope>NUCLEOTIDE SEQUENCE</scope>
    <source>
        <strain evidence="1">CBS 123094</strain>
    </source>
</reference>
<keyword evidence="2" id="KW-1185">Reference proteome</keyword>
<organism evidence="1 2">
    <name type="scientific">Amniculicola lignicola CBS 123094</name>
    <dbReference type="NCBI Taxonomy" id="1392246"/>
    <lineage>
        <taxon>Eukaryota</taxon>
        <taxon>Fungi</taxon>
        <taxon>Dikarya</taxon>
        <taxon>Ascomycota</taxon>
        <taxon>Pezizomycotina</taxon>
        <taxon>Dothideomycetes</taxon>
        <taxon>Pleosporomycetidae</taxon>
        <taxon>Pleosporales</taxon>
        <taxon>Amniculicolaceae</taxon>
        <taxon>Amniculicola</taxon>
    </lineage>
</organism>